<name>A0A6G1CL88_9ORYZ</name>
<reference evidence="2 3" key="1">
    <citation type="submission" date="2019-11" db="EMBL/GenBank/DDBJ databases">
        <title>Whole genome sequence of Oryza granulata.</title>
        <authorList>
            <person name="Li W."/>
        </authorList>
    </citation>
    <scope>NUCLEOTIDE SEQUENCE [LARGE SCALE GENOMIC DNA]</scope>
    <source>
        <strain evidence="3">cv. Menghai</strain>
        <tissue evidence="2">Leaf</tissue>
    </source>
</reference>
<organism evidence="2 3">
    <name type="scientific">Oryza meyeriana var. granulata</name>
    <dbReference type="NCBI Taxonomy" id="110450"/>
    <lineage>
        <taxon>Eukaryota</taxon>
        <taxon>Viridiplantae</taxon>
        <taxon>Streptophyta</taxon>
        <taxon>Embryophyta</taxon>
        <taxon>Tracheophyta</taxon>
        <taxon>Spermatophyta</taxon>
        <taxon>Magnoliopsida</taxon>
        <taxon>Liliopsida</taxon>
        <taxon>Poales</taxon>
        <taxon>Poaceae</taxon>
        <taxon>BOP clade</taxon>
        <taxon>Oryzoideae</taxon>
        <taxon>Oryzeae</taxon>
        <taxon>Oryzinae</taxon>
        <taxon>Oryza</taxon>
        <taxon>Oryza meyeriana</taxon>
    </lineage>
</organism>
<evidence type="ECO:0000256" key="1">
    <source>
        <dbReference type="SAM" id="MobiDB-lite"/>
    </source>
</evidence>
<dbReference type="Proteomes" id="UP000479710">
    <property type="component" value="Unassembled WGS sequence"/>
</dbReference>
<dbReference type="EMBL" id="SPHZ02000009">
    <property type="protein sequence ID" value="KAF0900900.1"/>
    <property type="molecule type" value="Genomic_DNA"/>
</dbReference>
<sequence length="164" mass="18078">MNGFVAIRGHWRGTPTNSAIAGDVPTWSVSPVRTTLCAHHSLPPSQCTHLDPLYQQRVESLSSPWLLVGELGEVWPWVTVSTVSARREEHNFFCVAQLEDLDALGALLVVDPPSHDRHPTAASSCSTSLPLLVGVGNTVKESRKGGEGWRREWPGRRISPENRR</sequence>
<feature type="region of interest" description="Disordered" evidence="1">
    <location>
        <begin position="141"/>
        <end position="164"/>
    </location>
</feature>
<proteinExistence type="predicted"/>
<evidence type="ECO:0000313" key="3">
    <source>
        <dbReference type="Proteomes" id="UP000479710"/>
    </source>
</evidence>
<keyword evidence="3" id="KW-1185">Reference proteome</keyword>
<gene>
    <name evidence="2" type="ORF">E2562_036718</name>
</gene>
<dbReference type="AlphaFoldDB" id="A0A6G1CL88"/>
<comment type="caution">
    <text evidence="2">The sequence shown here is derived from an EMBL/GenBank/DDBJ whole genome shotgun (WGS) entry which is preliminary data.</text>
</comment>
<accession>A0A6G1CL88</accession>
<evidence type="ECO:0000313" key="2">
    <source>
        <dbReference type="EMBL" id="KAF0900900.1"/>
    </source>
</evidence>
<protein>
    <submittedName>
        <fullName evidence="2">Uncharacterized protein</fullName>
    </submittedName>
</protein>